<feature type="region of interest" description="Disordered" evidence="3">
    <location>
        <begin position="1"/>
        <end position="30"/>
    </location>
</feature>
<keyword evidence="5" id="KW-1185">Reference proteome</keyword>
<organism evidence="4 5">
    <name type="scientific">Clohesyomyces aquaticus</name>
    <dbReference type="NCBI Taxonomy" id="1231657"/>
    <lineage>
        <taxon>Eukaryota</taxon>
        <taxon>Fungi</taxon>
        <taxon>Dikarya</taxon>
        <taxon>Ascomycota</taxon>
        <taxon>Pezizomycotina</taxon>
        <taxon>Dothideomycetes</taxon>
        <taxon>Pleosporomycetidae</taxon>
        <taxon>Pleosporales</taxon>
        <taxon>Lindgomycetaceae</taxon>
        <taxon>Clohesyomyces</taxon>
    </lineage>
</organism>
<comment type="caution">
    <text evidence="4">The sequence shown here is derived from an EMBL/GenBank/DDBJ whole genome shotgun (WGS) entry which is preliminary data.</text>
</comment>
<dbReference type="STRING" id="1231657.A0A1Y1ZIC4"/>
<dbReference type="OrthoDB" id="3901736at2759"/>
<dbReference type="PANTHER" id="PTHR37534">
    <property type="entry name" value="TRANSCRIPTIONAL ACTIVATOR PROTEIN UGA3"/>
    <property type="match status" value="1"/>
</dbReference>
<evidence type="ECO:0000256" key="2">
    <source>
        <dbReference type="ARBA" id="ARBA00023242"/>
    </source>
</evidence>
<proteinExistence type="predicted"/>
<feature type="compositionally biased region" description="Basic residues" evidence="3">
    <location>
        <begin position="17"/>
        <end position="29"/>
    </location>
</feature>
<dbReference type="EMBL" id="MCFA01000084">
    <property type="protein sequence ID" value="ORY09585.1"/>
    <property type="molecule type" value="Genomic_DNA"/>
</dbReference>
<keyword evidence="2" id="KW-0539">Nucleus</keyword>
<evidence type="ECO:0000313" key="5">
    <source>
        <dbReference type="Proteomes" id="UP000193144"/>
    </source>
</evidence>
<gene>
    <name evidence="4" type="ORF">BCR34DRAFT_540595</name>
</gene>
<dbReference type="GO" id="GO:0005634">
    <property type="term" value="C:nucleus"/>
    <property type="evidence" value="ECO:0007669"/>
    <property type="project" value="UniProtKB-SubCell"/>
</dbReference>
<reference evidence="4 5" key="1">
    <citation type="submission" date="2016-07" db="EMBL/GenBank/DDBJ databases">
        <title>Pervasive Adenine N6-methylation of Active Genes in Fungi.</title>
        <authorList>
            <consortium name="DOE Joint Genome Institute"/>
            <person name="Mondo S.J."/>
            <person name="Dannebaum R.O."/>
            <person name="Kuo R.C."/>
            <person name="Labutti K."/>
            <person name="Haridas S."/>
            <person name="Kuo A."/>
            <person name="Salamov A."/>
            <person name="Ahrendt S.R."/>
            <person name="Lipzen A."/>
            <person name="Sullivan W."/>
            <person name="Andreopoulos W.B."/>
            <person name="Clum A."/>
            <person name="Lindquist E."/>
            <person name="Daum C."/>
            <person name="Ramamoorthy G.K."/>
            <person name="Gryganskyi A."/>
            <person name="Culley D."/>
            <person name="Magnuson J.K."/>
            <person name="James T.Y."/>
            <person name="O'Malley M.A."/>
            <person name="Stajich J.E."/>
            <person name="Spatafora J.W."/>
            <person name="Visel A."/>
            <person name="Grigoriev I.V."/>
        </authorList>
    </citation>
    <scope>NUCLEOTIDE SEQUENCE [LARGE SCALE GENOMIC DNA]</scope>
    <source>
        <strain evidence="4 5">CBS 115471</strain>
    </source>
</reference>
<protein>
    <submittedName>
        <fullName evidence="4">Fungal-specific transcription factor domain-domain-containing protein</fullName>
    </submittedName>
</protein>
<dbReference type="AlphaFoldDB" id="A0A1Y1ZIC4"/>
<dbReference type="InterPro" id="IPR021858">
    <property type="entry name" value="Fun_TF"/>
</dbReference>
<evidence type="ECO:0000313" key="4">
    <source>
        <dbReference type="EMBL" id="ORY09585.1"/>
    </source>
</evidence>
<sequence>MSQRHLCWQPVLSPAKKPMKRPGPHRKRARQLEFIEVDPASTSRQLKATTEIPNTTVMEIGALGNVQATSEDEDSESARANVEGPLMTWKAKRALRIEHCLASESEHDICEQFSVGAVPFHTAIDSQNYLSTPLRSRSGSLNCVPATIQYVSLSERFKPVLYRYNREFCTIPLTIAIQANPFEYRESLGSVPMFLVHAVMALAGHHVGSTSTQHHRSAALQLLREGLSRRYDNKTGNSMLDTIVILFSLDETQSSLGNWNTHLLGARGLMEACGGIEFWTSSSRESAQLAILAWWDAITSLVSREDSIFPYTYLDAIVSNHERRKWDYFGLCGCPPSLVQIVMRLVRVIAERQRPFPLQSDDGVISEIERSLESWIHVSSTTAFSNEESMHQDQDRMHCSEAWRHGLLLYIYRVFHWKPGNFIPIHILHCARLVVDHVVACRDGGWVSKQALFPLFLAGCELRDLSTRERIVQLCSAWNNRSRYQMFGDTIPLLEEIWAEQETLGFESVWWGQVVDKRHLAQSTYPLQARITFG</sequence>
<dbReference type="Proteomes" id="UP000193144">
    <property type="component" value="Unassembled WGS sequence"/>
</dbReference>
<comment type="subcellular location">
    <subcellularLocation>
        <location evidence="1">Nucleus</location>
    </subcellularLocation>
</comment>
<name>A0A1Y1ZIC4_9PLEO</name>
<evidence type="ECO:0000256" key="1">
    <source>
        <dbReference type="ARBA" id="ARBA00004123"/>
    </source>
</evidence>
<dbReference type="PANTHER" id="PTHR37534:SF46">
    <property type="entry name" value="ZN(II)2CYS6 TRANSCRIPTION FACTOR (EUROFUNG)"/>
    <property type="match status" value="1"/>
</dbReference>
<evidence type="ECO:0000256" key="3">
    <source>
        <dbReference type="SAM" id="MobiDB-lite"/>
    </source>
</evidence>
<accession>A0A1Y1ZIC4</accession>
<dbReference type="Pfam" id="PF11951">
    <property type="entry name" value="Fungal_trans_2"/>
    <property type="match status" value="1"/>
</dbReference>